<accession>A0A212LBH4</accession>
<evidence type="ECO:0000259" key="2">
    <source>
        <dbReference type="Pfam" id="PF07978"/>
    </source>
</evidence>
<gene>
    <name evidence="3" type="ORF">KL86PLE_130314</name>
</gene>
<dbReference type="EMBL" id="FMJD01000005">
    <property type="protein sequence ID" value="SCM74689.1"/>
    <property type="molecule type" value="Genomic_DNA"/>
</dbReference>
<feature type="domain" description="NIPSNAP" evidence="2">
    <location>
        <begin position="5"/>
        <end position="102"/>
    </location>
</feature>
<proteinExistence type="inferred from homology"/>
<dbReference type="SUPFAM" id="SSF54909">
    <property type="entry name" value="Dimeric alpha+beta barrel"/>
    <property type="match status" value="1"/>
</dbReference>
<dbReference type="RefSeq" id="WP_288199807.1">
    <property type="nucleotide sequence ID" value="NZ_LT608334.1"/>
</dbReference>
<evidence type="ECO:0000256" key="1">
    <source>
        <dbReference type="ARBA" id="ARBA00005291"/>
    </source>
</evidence>
<dbReference type="Pfam" id="PF07978">
    <property type="entry name" value="NIPSNAP"/>
    <property type="match status" value="1"/>
</dbReference>
<reference evidence="3" key="1">
    <citation type="submission" date="2016-08" db="EMBL/GenBank/DDBJ databases">
        <authorList>
            <person name="Seilhamer J.J."/>
        </authorList>
    </citation>
    <scope>NUCLEOTIDE SEQUENCE</scope>
    <source>
        <strain evidence="3">86</strain>
    </source>
</reference>
<dbReference type="InterPro" id="IPR051557">
    <property type="entry name" value="NipSnap_domain"/>
</dbReference>
<dbReference type="InterPro" id="IPR012577">
    <property type="entry name" value="NIPSNAP"/>
</dbReference>
<organism evidence="3">
    <name type="scientific">uncultured Pleomorphomonas sp</name>
    <dbReference type="NCBI Taxonomy" id="442121"/>
    <lineage>
        <taxon>Bacteria</taxon>
        <taxon>Pseudomonadati</taxon>
        <taxon>Pseudomonadota</taxon>
        <taxon>Alphaproteobacteria</taxon>
        <taxon>Hyphomicrobiales</taxon>
        <taxon>Pleomorphomonadaceae</taxon>
        <taxon>Pleomorphomonas</taxon>
        <taxon>environmental samples</taxon>
    </lineage>
</organism>
<protein>
    <recommendedName>
        <fullName evidence="2">NIPSNAP domain-containing protein</fullName>
    </recommendedName>
</protein>
<dbReference type="AlphaFoldDB" id="A0A212LBH4"/>
<dbReference type="PANTHER" id="PTHR21017:SF17">
    <property type="entry name" value="PROTEIN NIPSNAP"/>
    <property type="match status" value="1"/>
</dbReference>
<evidence type="ECO:0000313" key="3">
    <source>
        <dbReference type="EMBL" id="SCM74689.1"/>
    </source>
</evidence>
<name>A0A212LBH4_9HYPH</name>
<comment type="similarity">
    <text evidence="1">Belongs to the NipSnap family.</text>
</comment>
<sequence>MILDERTYSIEPAHVGTYLDLYVDEGMAIQVSHLGTLVGWFTQDIGAVNDVVHIWQYDDLADRQRRRAAMEADPAWQAFRAKAAPLVQAMRSRILKPTWFSPLGGTGLRP</sequence>
<dbReference type="Gene3D" id="3.30.70.100">
    <property type="match status" value="1"/>
</dbReference>
<dbReference type="InterPro" id="IPR011008">
    <property type="entry name" value="Dimeric_a/b-barrel"/>
</dbReference>
<dbReference type="PANTHER" id="PTHR21017">
    <property type="entry name" value="NIPSNAP-RELATED"/>
    <property type="match status" value="1"/>
</dbReference>